<dbReference type="Pfam" id="PF07734">
    <property type="entry name" value="FBA_1"/>
    <property type="match status" value="1"/>
</dbReference>
<dbReference type="SUPFAM" id="SSF81383">
    <property type="entry name" value="F-box domain"/>
    <property type="match status" value="1"/>
</dbReference>
<keyword evidence="3" id="KW-1185">Reference proteome</keyword>
<accession>A0A2G2WJI3</accession>
<evidence type="ECO:0000259" key="1">
    <source>
        <dbReference type="PROSITE" id="PS50181"/>
    </source>
</evidence>
<organism evidence="2 3">
    <name type="scientific">Capsicum baccatum</name>
    <name type="common">Peruvian pepper</name>
    <dbReference type="NCBI Taxonomy" id="33114"/>
    <lineage>
        <taxon>Eukaryota</taxon>
        <taxon>Viridiplantae</taxon>
        <taxon>Streptophyta</taxon>
        <taxon>Embryophyta</taxon>
        <taxon>Tracheophyta</taxon>
        <taxon>Spermatophyta</taxon>
        <taxon>Magnoliopsida</taxon>
        <taxon>eudicotyledons</taxon>
        <taxon>Gunneridae</taxon>
        <taxon>Pentapetalae</taxon>
        <taxon>asterids</taxon>
        <taxon>lamiids</taxon>
        <taxon>Solanales</taxon>
        <taxon>Solanaceae</taxon>
        <taxon>Solanoideae</taxon>
        <taxon>Capsiceae</taxon>
        <taxon>Capsicum</taxon>
    </lineage>
</organism>
<protein>
    <recommendedName>
        <fullName evidence="1">F-box domain-containing protein</fullName>
    </recommendedName>
</protein>
<dbReference type="PANTHER" id="PTHR31672:SF13">
    <property type="entry name" value="F-BOX PROTEIN CPR30-LIKE"/>
    <property type="match status" value="1"/>
</dbReference>
<proteinExistence type="predicted"/>
<dbReference type="Pfam" id="PF00646">
    <property type="entry name" value="F-box"/>
    <property type="match status" value="1"/>
</dbReference>
<dbReference type="Proteomes" id="UP000224567">
    <property type="component" value="Unassembled WGS sequence"/>
</dbReference>
<dbReference type="NCBIfam" id="TIGR01640">
    <property type="entry name" value="F_box_assoc_1"/>
    <property type="match status" value="1"/>
</dbReference>
<dbReference type="Gene3D" id="1.20.1280.50">
    <property type="match status" value="1"/>
</dbReference>
<dbReference type="PROSITE" id="PS50181">
    <property type="entry name" value="FBOX"/>
    <property type="match status" value="1"/>
</dbReference>
<reference evidence="3" key="2">
    <citation type="journal article" date="2017" name="J. Anim. Genet.">
        <title>Multiple reference genome sequences of hot pepper reveal the massive evolution of plant disease resistance genes by retroduplication.</title>
        <authorList>
            <person name="Kim S."/>
            <person name="Park J."/>
            <person name="Yeom S.-I."/>
            <person name="Kim Y.-M."/>
            <person name="Seo E."/>
            <person name="Kim K.-T."/>
            <person name="Kim M.-S."/>
            <person name="Lee J.M."/>
            <person name="Cheong K."/>
            <person name="Shin H.-S."/>
            <person name="Kim S.-B."/>
            <person name="Han K."/>
            <person name="Lee J."/>
            <person name="Park M."/>
            <person name="Lee H.-A."/>
            <person name="Lee H.-Y."/>
            <person name="Lee Y."/>
            <person name="Oh S."/>
            <person name="Lee J.H."/>
            <person name="Choi E."/>
            <person name="Choi E."/>
            <person name="Lee S.E."/>
            <person name="Jeon J."/>
            <person name="Kim H."/>
            <person name="Choi G."/>
            <person name="Song H."/>
            <person name="Lee J."/>
            <person name="Lee S.-C."/>
            <person name="Kwon J.-K."/>
            <person name="Lee H.-Y."/>
            <person name="Koo N."/>
            <person name="Hong Y."/>
            <person name="Kim R.W."/>
            <person name="Kang W.-H."/>
            <person name="Huh J.H."/>
            <person name="Kang B.-C."/>
            <person name="Yang T.-J."/>
            <person name="Lee Y.-H."/>
            <person name="Bennetzen J.L."/>
            <person name="Choi D."/>
        </authorList>
    </citation>
    <scope>NUCLEOTIDE SEQUENCE [LARGE SCALE GENOMIC DNA]</scope>
    <source>
        <strain evidence="3">cv. PBC81</strain>
    </source>
</reference>
<dbReference type="EMBL" id="MLFT02000006">
    <property type="protein sequence ID" value="PHT45407.1"/>
    <property type="molecule type" value="Genomic_DNA"/>
</dbReference>
<dbReference type="CDD" id="cd22157">
    <property type="entry name" value="F-box_AtFBW1-like"/>
    <property type="match status" value="1"/>
</dbReference>
<dbReference type="STRING" id="33114.A0A2G2WJI3"/>
<dbReference type="PANTHER" id="PTHR31672">
    <property type="entry name" value="BNACNNG10540D PROTEIN"/>
    <property type="match status" value="1"/>
</dbReference>
<gene>
    <name evidence="2" type="ORF">CQW23_14565</name>
</gene>
<sequence length="399" mass="45813">MTFDCFCVGTSSKKKTMFSDLKGKPSNNIPEGKIVEINLDSAMEIHLPEEIILDILIRLPVQSLLRFKCASKFWKTLISDPHFKVKHCNHAKNYKKILISRRLPEVGISYYSCSLSSSSAQPLQKLGCPSNHKPCGYVILCCCDGFSLLWYRAGYLLWNPSTNESVELPNHEFPGETCSTYGLGFDLINNEYKILKVDYDSSGPRTHTKIFALKSGSWRNIDNHPRGFHNRVCPQDSLAFVRDAFHWICMDNLDNLSPYFMISFNISSEVYGEISLPEGICNILNDVRYARCAVSVLDGMLCAYCTCREGGMGTFKLWVMKDYDVKESWNELFIIQDPDIFLAVPKYWFADGEVLLYYEDKQYREFRTSRGPYEMLDSYLTLLQGYVYTESLISPKLFI</sequence>
<dbReference type="InterPro" id="IPR001810">
    <property type="entry name" value="F-box_dom"/>
</dbReference>
<feature type="domain" description="F-box" evidence="1">
    <location>
        <begin position="41"/>
        <end position="97"/>
    </location>
</feature>
<comment type="caution">
    <text evidence="2">The sequence shown here is derived from an EMBL/GenBank/DDBJ whole genome shotgun (WGS) entry which is preliminary data.</text>
</comment>
<dbReference type="InterPro" id="IPR050796">
    <property type="entry name" value="SCF_F-box_component"/>
</dbReference>
<dbReference type="InterPro" id="IPR006527">
    <property type="entry name" value="F-box-assoc_dom_typ1"/>
</dbReference>
<dbReference type="OrthoDB" id="1304285at2759"/>
<evidence type="ECO:0000313" key="2">
    <source>
        <dbReference type="EMBL" id="PHT45407.1"/>
    </source>
</evidence>
<dbReference type="AlphaFoldDB" id="A0A2G2WJI3"/>
<dbReference type="SMART" id="SM00256">
    <property type="entry name" value="FBOX"/>
    <property type="match status" value="1"/>
</dbReference>
<name>A0A2G2WJI3_CAPBA</name>
<evidence type="ECO:0000313" key="3">
    <source>
        <dbReference type="Proteomes" id="UP000224567"/>
    </source>
</evidence>
<dbReference type="InterPro" id="IPR036047">
    <property type="entry name" value="F-box-like_dom_sf"/>
</dbReference>
<dbReference type="InterPro" id="IPR017451">
    <property type="entry name" value="F-box-assoc_interact_dom"/>
</dbReference>
<reference evidence="2 3" key="1">
    <citation type="journal article" date="2017" name="Genome Biol.">
        <title>New reference genome sequences of hot pepper reveal the massive evolution of plant disease-resistance genes by retroduplication.</title>
        <authorList>
            <person name="Kim S."/>
            <person name="Park J."/>
            <person name="Yeom S.I."/>
            <person name="Kim Y.M."/>
            <person name="Seo E."/>
            <person name="Kim K.T."/>
            <person name="Kim M.S."/>
            <person name="Lee J.M."/>
            <person name="Cheong K."/>
            <person name="Shin H.S."/>
            <person name="Kim S.B."/>
            <person name="Han K."/>
            <person name="Lee J."/>
            <person name="Park M."/>
            <person name="Lee H.A."/>
            <person name="Lee H.Y."/>
            <person name="Lee Y."/>
            <person name="Oh S."/>
            <person name="Lee J.H."/>
            <person name="Choi E."/>
            <person name="Choi E."/>
            <person name="Lee S.E."/>
            <person name="Jeon J."/>
            <person name="Kim H."/>
            <person name="Choi G."/>
            <person name="Song H."/>
            <person name="Lee J."/>
            <person name="Lee S.C."/>
            <person name="Kwon J.K."/>
            <person name="Lee H.Y."/>
            <person name="Koo N."/>
            <person name="Hong Y."/>
            <person name="Kim R.W."/>
            <person name="Kang W.H."/>
            <person name="Huh J.H."/>
            <person name="Kang B.C."/>
            <person name="Yang T.J."/>
            <person name="Lee Y.H."/>
            <person name="Bennetzen J.L."/>
            <person name="Choi D."/>
        </authorList>
    </citation>
    <scope>NUCLEOTIDE SEQUENCE [LARGE SCALE GENOMIC DNA]</scope>
    <source>
        <strain evidence="3">cv. PBC81</strain>
    </source>
</reference>